<name>A0ABT5HID7_9CAUL</name>
<evidence type="ECO:0000256" key="4">
    <source>
        <dbReference type="ARBA" id="ARBA00023004"/>
    </source>
</evidence>
<dbReference type="Gene3D" id="3.90.380.10">
    <property type="entry name" value="Naphthalene 1,2-dioxygenase Alpha Subunit, Chain A, domain 1"/>
    <property type="match status" value="1"/>
</dbReference>
<dbReference type="Pfam" id="PF00355">
    <property type="entry name" value="Rieske"/>
    <property type="match status" value="1"/>
</dbReference>
<sequence length="373" mass="42028">MPDQAAPSELSSPANAPRERMVFGQGFLKDCWYFAALSSELISGKLQRYVLLDEPVLLGRDLNGAVYGMRDICPHRAAPLSAGQMIKDESGACIVQCPYHGWTFNTAGTCTKIPSLTSDQDMDASKIRVRQYAVKEQQGLVWVYVTSDPRRPVEPDHEPPTLPGVVGGKPIIVERMDFDSHIDHAVVGLMDPAHGPYVHQQWWWRSSKKQLEKSKAFAPTEYGFAMVRHAPSKNSRAYRILGGAPATEITFRLPGVRYEHIVIGERQILGLTCLTPIDGKTTRITQIFWSDHSIFRAITPFFRLGAKAFLKQDGDMVNLQNEGLKYDPSLLWIDDADTQAKWYQQLKREWVQSRADKRAFANPIKPATLKWTS</sequence>
<organism evidence="7 8">
    <name type="scientific">Asticcacaulis machinosus</name>
    <dbReference type="NCBI Taxonomy" id="2984211"/>
    <lineage>
        <taxon>Bacteria</taxon>
        <taxon>Pseudomonadati</taxon>
        <taxon>Pseudomonadota</taxon>
        <taxon>Alphaproteobacteria</taxon>
        <taxon>Caulobacterales</taxon>
        <taxon>Caulobacteraceae</taxon>
        <taxon>Asticcacaulis</taxon>
    </lineage>
</organism>
<evidence type="ECO:0000256" key="2">
    <source>
        <dbReference type="ARBA" id="ARBA00022723"/>
    </source>
</evidence>
<dbReference type="EMBL" id="JAQQKV010000001">
    <property type="protein sequence ID" value="MDC7676007.1"/>
    <property type="molecule type" value="Genomic_DNA"/>
</dbReference>
<dbReference type="GO" id="GO:0051213">
    <property type="term" value="F:dioxygenase activity"/>
    <property type="evidence" value="ECO:0007669"/>
    <property type="project" value="UniProtKB-KW"/>
</dbReference>
<evidence type="ECO:0000313" key="8">
    <source>
        <dbReference type="Proteomes" id="UP001218579"/>
    </source>
</evidence>
<dbReference type="PANTHER" id="PTHR21266">
    <property type="entry name" value="IRON-SULFUR DOMAIN CONTAINING PROTEIN"/>
    <property type="match status" value="1"/>
</dbReference>
<evidence type="ECO:0000256" key="1">
    <source>
        <dbReference type="ARBA" id="ARBA00022714"/>
    </source>
</evidence>
<dbReference type="Proteomes" id="UP001218579">
    <property type="component" value="Unassembled WGS sequence"/>
</dbReference>
<keyword evidence="5" id="KW-0411">Iron-sulfur</keyword>
<evidence type="ECO:0000259" key="6">
    <source>
        <dbReference type="PROSITE" id="PS51296"/>
    </source>
</evidence>
<dbReference type="RefSeq" id="WP_272744320.1">
    <property type="nucleotide sequence ID" value="NZ_JAQQKV010000001.1"/>
</dbReference>
<dbReference type="PANTHER" id="PTHR21266:SF60">
    <property type="entry name" value="3-KETOSTEROID-9-ALPHA-MONOOXYGENASE, OXYGENASE COMPONENT"/>
    <property type="match status" value="1"/>
</dbReference>
<keyword evidence="7" id="KW-0223">Dioxygenase</keyword>
<keyword evidence="3" id="KW-0560">Oxidoreductase</keyword>
<evidence type="ECO:0000256" key="3">
    <source>
        <dbReference type="ARBA" id="ARBA00023002"/>
    </source>
</evidence>
<dbReference type="Gene3D" id="2.102.10.10">
    <property type="entry name" value="Rieske [2Fe-2S] iron-sulphur domain"/>
    <property type="match status" value="1"/>
</dbReference>
<dbReference type="GO" id="GO:0016787">
    <property type="term" value="F:hydrolase activity"/>
    <property type="evidence" value="ECO:0007669"/>
    <property type="project" value="UniProtKB-KW"/>
</dbReference>
<dbReference type="InterPro" id="IPR036922">
    <property type="entry name" value="Rieske_2Fe-2S_sf"/>
</dbReference>
<keyword evidence="7" id="KW-0378">Hydrolase</keyword>
<keyword evidence="1" id="KW-0001">2Fe-2S</keyword>
<accession>A0ABT5HID7</accession>
<comment type="caution">
    <text evidence="7">The sequence shown here is derived from an EMBL/GenBank/DDBJ whole genome shotgun (WGS) entry which is preliminary data.</text>
</comment>
<gene>
    <name evidence="7" type="ORF">PQU98_07695</name>
</gene>
<evidence type="ECO:0000313" key="7">
    <source>
        <dbReference type="EMBL" id="MDC7676007.1"/>
    </source>
</evidence>
<dbReference type="CDD" id="cd03469">
    <property type="entry name" value="Rieske_RO_Alpha_N"/>
    <property type="match status" value="1"/>
</dbReference>
<dbReference type="SUPFAM" id="SSF50022">
    <property type="entry name" value="ISP domain"/>
    <property type="match status" value="1"/>
</dbReference>
<keyword evidence="2" id="KW-0479">Metal-binding</keyword>
<evidence type="ECO:0000256" key="5">
    <source>
        <dbReference type="ARBA" id="ARBA00023014"/>
    </source>
</evidence>
<feature type="domain" description="Rieske" evidence="6">
    <location>
        <begin position="32"/>
        <end position="143"/>
    </location>
</feature>
<dbReference type="InterPro" id="IPR050584">
    <property type="entry name" value="Cholesterol_7-desaturase"/>
</dbReference>
<dbReference type="PROSITE" id="PS51296">
    <property type="entry name" value="RIESKE"/>
    <property type="match status" value="1"/>
</dbReference>
<keyword evidence="8" id="KW-1185">Reference proteome</keyword>
<dbReference type="SUPFAM" id="SSF55961">
    <property type="entry name" value="Bet v1-like"/>
    <property type="match status" value="1"/>
</dbReference>
<reference evidence="7 8" key="1">
    <citation type="submission" date="2023-01" db="EMBL/GenBank/DDBJ databases">
        <title>Novel species of the genus Asticcacaulis isolated from rivers.</title>
        <authorList>
            <person name="Lu H."/>
        </authorList>
    </citation>
    <scope>NUCLEOTIDE SEQUENCE [LARGE SCALE GENOMIC DNA]</scope>
    <source>
        <strain evidence="7 8">LKC15W</strain>
    </source>
</reference>
<proteinExistence type="predicted"/>
<keyword evidence="4" id="KW-0408">Iron</keyword>
<protein>
    <submittedName>
        <fullName evidence="7">Aromatic ring-hydroxylating dioxygenase subunit alpha</fullName>
    </submittedName>
</protein>
<dbReference type="InterPro" id="IPR017941">
    <property type="entry name" value="Rieske_2Fe-2S"/>
</dbReference>